<reference evidence="7 8" key="1">
    <citation type="journal article" date="2021" name="Comput. Struct. Biotechnol. J.">
        <title>De novo genome assembly of the potent medicinal plant Rehmannia glutinosa using nanopore technology.</title>
        <authorList>
            <person name="Ma L."/>
            <person name="Dong C."/>
            <person name="Song C."/>
            <person name="Wang X."/>
            <person name="Zheng X."/>
            <person name="Niu Y."/>
            <person name="Chen S."/>
            <person name="Feng W."/>
        </authorList>
    </citation>
    <scope>NUCLEOTIDE SEQUENCE [LARGE SCALE GENOMIC DNA]</scope>
    <source>
        <strain evidence="7">DH-2019</strain>
    </source>
</reference>
<dbReference type="EMBL" id="JABTTQ020000013">
    <property type="protein sequence ID" value="KAK6142977.1"/>
    <property type="molecule type" value="Genomic_DNA"/>
</dbReference>
<proteinExistence type="inferred from homology"/>
<dbReference type="Pfam" id="PF13520">
    <property type="entry name" value="AA_permease_2"/>
    <property type="match status" value="1"/>
</dbReference>
<feature type="transmembrane region" description="Helical" evidence="6">
    <location>
        <begin position="106"/>
        <end position="129"/>
    </location>
</feature>
<keyword evidence="5 6" id="KW-0472">Membrane</keyword>
<keyword evidence="3 6" id="KW-0812">Transmembrane</keyword>
<feature type="transmembrane region" description="Helical" evidence="6">
    <location>
        <begin position="141"/>
        <end position="160"/>
    </location>
</feature>
<accession>A0ABR0W9N8</accession>
<evidence type="ECO:0000256" key="3">
    <source>
        <dbReference type="ARBA" id="ARBA00022692"/>
    </source>
</evidence>
<organism evidence="7 8">
    <name type="scientific">Rehmannia glutinosa</name>
    <name type="common">Chinese foxglove</name>
    <dbReference type="NCBI Taxonomy" id="99300"/>
    <lineage>
        <taxon>Eukaryota</taxon>
        <taxon>Viridiplantae</taxon>
        <taxon>Streptophyta</taxon>
        <taxon>Embryophyta</taxon>
        <taxon>Tracheophyta</taxon>
        <taxon>Spermatophyta</taxon>
        <taxon>Magnoliopsida</taxon>
        <taxon>eudicotyledons</taxon>
        <taxon>Gunneridae</taxon>
        <taxon>Pentapetalae</taxon>
        <taxon>asterids</taxon>
        <taxon>lamiids</taxon>
        <taxon>Lamiales</taxon>
        <taxon>Orobanchaceae</taxon>
        <taxon>Rehmannieae</taxon>
        <taxon>Rehmannia</taxon>
    </lineage>
</organism>
<evidence type="ECO:0000313" key="8">
    <source>
        <dbReference type="Proteomes" id="UP001318860"/>
    </source>
</evidence>
<sequence>MTSSSSSSTSSFFSRFCSSALRSKPLSPAVDTAVITSSGNGLVRRLGLFDLILLGIGASIGAGIFVVTGTVARDAGPGVTISFIIAGASCVLNALCYAELATRFPAVVGGAYLYTYSAFNELTAFLVFAQLMLDYHIGAASIARSLASYVVTVLELIPFLRDNIPSWVGHGEEVFGALSINILAPILLVLLTVVLCRGVGESSILNSIMTVTKVV</sequence>
<evidence type="ECO:0000256" key="2">
    <source>
        <dbReference type="ARBA" id="ARBA00008572"/>
    </source>
</evidence>
<comment type="subcellular location">
    <subcellularLocation>
        <location evidence="1">Membrane</location>
        <topology evidence="1">Multi-pass membrane protein</topology>
    </subcellularLocation>
</comment>
<evidence type="ECO:0000256" key="1">
    <source>
        <dbReference type="ARBA" id="ARBA00004141"/>
    </source>
</evidence>
<protein>
    <submittedName>
        <fullName evidence="7">Uncharacterized protein</fullName>
    </submittedName>
</protein>
<keyword evidence="4 6" id="KW-1133">Transmembrane helix</keyword>
<feature type="transmembrane region" description="Helical" evidence="6">
    <location>
        <begin position="180"/>
        <end position="200"/>
    </location>
</feature>
<evidence type="ECO:0000256" key="4">
    <source>
        <dbReference type="ARBA" id="ARBA00022989"/>
    </source>
</evidence>
<comment type="caution">
    <text evidence="7">The sequence shown here is derived from an EMBL/GenBank/DDBJ whole genome shotgun (WGS) entry which is preliminary data.</text>
</comment>
<dbReference type="Gene3D" id="1.20.1740.10">
    <property type="entry name" value="Amino acid/polyamine transporter I"/>
    <property type="match status" value="1"/>
</dbReference>
<gene>
    <name evidence="7" type="ORF">DH2020_023325</name>
</gene>
<dbReference type="PANTHER" id="PTHR43243:SF45">
    <property type="entry name" value="CATIONIC AMINO ACID TRANSPORTER 9, CHLOROPLASTIC"/>
    <property type="match status" value="1"/>
</dbReference>
<feature type="transmembrane region" description="Helical" evidence="6">
    <location>
        <begin position="79"/>
        <end position="100"/>
    </location>
</feature>
<dbReference type="PANTHER" id="PTHR43243">
    <property type="entry name" value="INNER MEMBRANE TRANSPORTER YGJI-RELATED"/>
    <property type="match status" value="1"/>
</dbReference>
<dbReference type="InterPro" id="IPR002293">
    <property type="entry name" value="AA/rel_permease1"/>
</dbReference>
<evidence type="ECO:0000313" key="7">
    <source>
        <dbReference type="EMBL" id="KAK6142977.1"/>
    </source>
</evidence>
<evidence type="ECO:0000256" key="5">
    <source>
        <dbReference type="ARBA" id="ARBA00023136"/>
    </source>
</evidence>
<comment type="similarity">
    <text evidence="2">Belongs to the amino acid-polyamine-organocation (APC) superfamily. Cationic amino acid transporter (CAT) (TC 2.A.3.3) family.</text>
</comment>
<name>A0ABR0W9N8_REHGL</name>
<evidence type="ECO:0000256" key="6">
    <source>
        <dbReference type="SAM" id="Phobius"/>
    </source>
</evidence>
<dbReference type="Proteomes" id="UP001318860">
    <property type="component" value="Unassembled WGS sequence"/>
</dbReference>
<feature type="transmembrane region" description="Helical" evidence="6">
    <location>
        <begin position="46"/>
        <end position="67"/>
    </location>
</feature>
<keyword evidence="8" id="KW-1185">Reference proteome</keyword>